<name>H0HQC0_9HYPH</name>
<sequence>MPNNSGTISLFAQTNAREPHRYFGIKQADRLSHMYIVGKTGVGKTTLIETLVMQDIEQGRGCALLDPHGDLVERIAARIPTHRKADAVYFNVPDPSQPYGYNPFVGVSYGMRPLVASGIMDIFKKMWGDAWGVRMEHILRNALLALLDQPSAAMPDILSMLVSKEFRWRILRNVQNEQVKQFWRREFPKYSFRYMADGIAPIQNKVGAFLADPKLRRILTRQDGNLRLRRIMDEGRILLVNLSQGKIGADSSSLLGGLLVTSLGSAAFSRAYVEEASRLPFHVYIDEFQNFTTLALCNMLSELRKFGVGMVLAHQYLDQLDPAILHAVLGNAGTLIAFRLGAHDAEHIAREFEPVFDRLDLLPLPNHDIYLKLMI</sequence>
<feature type="domain" description="Type IV secretion system coupling protein TraD DNA-binding" evidence="1">
    <location>
        <begin position="31"/>
        <end position="75"/>
    </location>
</feature>
<protein>
    <recommendedName>
        <fullName evidence="1">Type IV secretion system coupling protein TraD DNA-binding domain-containing protein</fullName>
    </recommendedName>
</protein>
<dbReference type="SUPFAM" id="SSF52540">
    <property type="entry name" value="P-loop containing nucleoside triphosphate hydrolases"/>
    <property type="match status" value="1"/>
</dbReference>
<dbReference type="AlphaFoldDB" id="H0HQC0"/>
<dbReference type="OrthoDB" id="9806951at2"/>
<feature type="non-terminal residue" evidence="2">
    <location>
        <position position="375"/>
    </location>
</feature>
<reference evidence="2 3" key="1">
    <citation type="journal article" date="2012" name="J. Bacteriol.">
        <title>Draft Genome Sequence of Mesorhizobium alhagi CCNWXJ12-2T, a Novel Salt-Resistant Species Isolated from the Desert of Northwestern China.</title>
        <authorList>
            <person name="Zhou M."/>
            <person name="Chen W."/>
            <person name="Chen H."/>
            <person name="Wei G."/>
        </authorList>
    </citation>
    <scope>NUCLEOTIDE SEQUENCE [LARGE SCALE GENOMIC DNA]</scope>
    <source>
        <strain evidence="2 3">CCNWXJ12-2</strain>
    </source>
</reference>
<dbReference type="PANTHER" id="PTHR30121:SF11">
    <property type="entry name" value="AAA+ ATPASE DOMAIN-CONTAINING PROTEIN"/>
    <property type="match status" value="1"/>
</dbReference>
<dbReference type="Proteomes" id="UP000003250">
    <property type="component" value="Unassembled WGS sequence"/>
</dbReference>
<dbReference type="Pfam" id="PF10412">
    <property type="entry name" value="TrwB_AAD_bind"/>
    <property type="match status" value="1"/>
</dbReference>
<proteinExistence type="predicted"/>
<dbReference type="Gene3D" id="3.40.50.300">
    <property type="entry name" value="P-loop containing nucleotide triphosphate hydrolases"/>
    <property type="match status" value="2"/>
</dbReference>
<dbReference type="PANTHER" id="PTHR30121">
    <property type="entry name" value="UNCHARACTERIZED PROTEIN YJGR-RELATED"/>
    <property type="match status" value="1"/>
</dbReference>
<dbReference type="InterPro" id="IPR019476">
    <property type="entry name" value="T4SS_TraD_DNA-bd"/>
</dbReference>
<dbReference type="InterPro" id="IPR027417">
    <property type="entry name" value="P-loop_NTPase"/>
</dbReference>
<organism evidence="2 3">
    <name type="scientific">Mesorhizobium alhagi CCNWXJ12-2</name>
    <dbReference type="NCBI Taxonomy" id="1107882"/>
    <lineage>
        <taxon>Bacteria</taxon>
        <taxon>Pseudomonadati</taxon>
        <taxon>Pseudomonadota</taxon>
        <taxon>Alphaproteobacteria</taxon>
        <taxon>Hyphomicrobiales</taxon>
        <taxon>Phyllobacteriaceae</taxon>
        <taxon>Allomesorhizobium</taxon>
    </lineage>
</organism>
<dbReference type="RefSeq" id="WP_008835981.1">
    <property type="nucleotide sequence ID" value="NZ_AHAM01000087.1"/>
</dbReference>
<gene>
    <name evidence="2" type="ORF">MAXJ12_11752</name>
</gene>
<accession>H0HQC0</accession>
<dbReference type="EMBL" id="AHAM01000087">
    <property type="protein sequence ID" value="EHK57092.1"/>
    <property type="molecule type" value="Genomic_DNA"/>
</dbReference>
<evidence type="ECO:0000313" key="2">
    <source>
        <dbReference type="EMBL" id="EHK57092.1"/>
    </source>
</evidence>
<keyword evidence="3" id="KW-1185">Reference proteome</keyword>
<dbReference type="CDD" id="cd01127">
    <property type="entry name" value="TrwB_TraG_TraD_VirD4"/>
    <property type="match status" value="1"/>
</dbReference>
<dbReference type="InterPro" id="IPR051162">
    <property type="entry name" value="T4SS_component"/>
</dbReference>
<evidence type="ECO:0000259" key="1">
    <source>
        <dbReference type="Pfam" id="PF10412"/>
    </source>
</evidence>
<evidence type="ECO:0000313" key="3">
    <source>
        <dbReference type="Proteomes" id="UP000003250"/>
    </source>
</evidence>